<comment type="caution">
    <text evidence="3">The sequence shown here is derived from an EMBL/GenBank/DDBJ whole genome shotgun (WGS) entry which is preliminary data.</text>
</comment>
<name>A0A317MQL3_9GAMM</name>
<organism evidence="3 4">
    <name type="scientific">Plasticicumulans acidivorans</name>
    <dbReference type="NCBI Taxonomy" id="886464"/>
    <lineage>
        <taxon>Bacteria</taxon>
        <taxon>Pseudomonadati</taxon>
        <taxon>Pseudomonadota</taxon>
        <taxon>Gammaproteobacteria</taxon>
        <taxon>Candidatus Competibacteraceae</taxon>
        <taxon>Plasticicumulans</taxon>
    </lineage>
</organism>
<dbReference type="OrthoDB" id="5645662at2"/>
<sequence length="551" mass="58960">MSLGPIALPVSSAPDVITTMVGWAIYDGVWGVMAQTALIWLPFIALLLTVWSGARERLGDSDGVRVALLMLETRGAWMFVVLALAGMPLLEVNIGSLALHRQLCTGDVDSTRSSDVTYGDATGTSWDERITTLGDQTVKVPVWWAFVYALSAGLNNAAIASIPCTSDIRATAYQLNSNPVSRDGQLTRDLADFTGDCFREAAGQASNDLGSGRLTLSEEQRQDLGWLGASILIERYYPTLFAQRSVAGFTPAGRSSELFYAAANDGIPPEVGRPSCSEWWQGQGGPGLRQRVIDHINQTDPDLLSKARGALCFGGSFGFCSDTTSAENQIIRSLLERDDATLSHLARSAPGAVRHHLSAAVGEIAYLGLSDYNGDRSGERISEFVGVLGSLWDKATFYPTVVMARAAALPLQAIAVAVIIVALPFILLFSSFSMQALFTVSFGLFAVKTWTVIWAFARYLDDNLLIALRAQGLMLGPGEYLDLRSHAIDFITGALFLIAPLLWSSLLAWAGWKIGGVAGEYVRPVGQHTASAASAGGAAMRGGAAGMLRRK</sequence>
<evidence type="ECO:0000259" key="2">
    <source>
        <dbReference type="Pfam" id="PF07916"/>
    </source>
</evidence>
<accession>A0A317MQL3</accession>
<feature type="domain" description="TraG N-terminal Proteobacteria" evidence="2">
    <location>
        <begin position="17"/>
        <end position="516"/>
    </location>
</feature>
<dbReference type="AlphaFoldDB" id="A0A317MQL3"/>
<proteinExistence type="predicted"/>
<feature type="transmembrane region" description="Helical" evidence="1">
    <location>
        <begin position="436"/>
        <end position="457"/>
    </location>
</feature>
<dbReference type="InterPro" id="IPR012931">
    <property type="entry name" value="TraG_N_Proteobacteria"/>
</dbReference>
<feature type="transmembrane region" description="Helical" evidence="1">
    <location>
        <begin position="409"/>
        <end position="429"/>
    </location>
</feature>
<dbReference type="RefSeq" id="WP_110020678.1">
    <property type="nucleotide sequence ID" value="NZ_QGTJ01000020.1"/>
</dbReference>
<protein>
    <submittedName>
        <fullName evidence="3">TraG-like protein</fullName>
    </submittedName>
</protein>
<gene>
    <name evidence="3" type="ORF">C7443_12011</name>
</gene>
<feature type="transmembrane region" description="Helical" evidence="1">
    <location>
        <begin position="490"/>
        <end position="512"/>
    </location>
</feature>
<dbReference type="Pfam" id="PF07916">
    <property type="entry name" value="TraG_N"/>
    <property type="match status" value="1"/>
</dbReference>
<keyword evidence="1" id="KW-0472">Membrane</keyword>
<evidence type="ECO:0000256" key="1">
    <source>
        <dbReference type="SAM" id="Phobius"/>
    </source>
</evidence>
<dbReference type="Proteomes" id="UP000246569">
    <property type="component" value="Unassembled WGS sequence"/>
</dbReference>
<keyword evidence="1" id="KW-1133">Transmembrane helix</keyword>
<dbReference type="EMBL" id="QGTJ01000020">
    <property type="protein sequence ID" value="PWV58320.1"/>
    <property type="molecule type" value="Genomic_DNA"/>
</dbReference>
<keyword evidence="1" id="KW-0812">Transmembrane</keyword>
<feature type="transmembrane region" description="Helical" evidence="1">
    <location>
        <begin position="32"/>
        <end position="54"/>
    </location>
</feature>
<keyword evidence="4" id="KW-1185">Reference proteome</keyword>
<evidence type="ECO:0000313" key="4">
    <source>
        <dbReference type="Proteomes" id="UP000246569"/>
    </source>
</evidence>
<feature type="transmembrane region" description="Helical" evidence="1">
    <location>
        <begin position="66"/>
        <end position="90"/>
    </location>
</feature>
<reference evidence="3 4" key="1">
    <citation type="submission" date="2018-05" db="EMBL/GenBank/DDBJ databases">
        <title>Genomic Encyclopedia of Type Strains, Phase IV (KMG-IV): sequencing the most valuable type-strain genomes for metagenomic binning, comparative biology and taxonomic classification.</title>
        <authorList>
            <person name="Goeker M."/>
        </authorList>
    </citation>
    <scope>NUCLEOTIDE SEQUENCE [LARGE SCALE GENOMIC DNA]</scope>
    <source>
        <strain evidence="3 4">DSM 23606</strain>
    </source>
</reference>
<evidence type="ECO:0000313" key="3">
    <source>
        <dbReference type="EMBL" id="PWV58320.1"/>
    </source>
</evidence>